<feature type="domain" description="Beta-lactamase-related" evidence="1">
    <location>
        <begin position="16"/>
        <end position="403"/>
    </location>
</feature>
<dbReference type="PANTHER" id="PTHR43283">
    <property type="entry name" value="BETA-LACTAMASE-RELATED"/>
    <property type="match status" value="1"/>
</dbReference>
<dbReference type="InterPro" id="IPR050789">
    <property type="entry name" value="Diverse_Enzym_Activities"/>
</dbReference>
<proteinExistence type="predicted"/>
<dbReference type="EMBL" id="JABELV010000225">
    <property type="protein sequence ID" value="KAG7527839.1"/>
    <property type="molecule type" value="Genomic_DNA"/>
</dbReference>
<keyword evidence="3" id="KW-1185">Reference proteome</keyword>
<protein>
    <recommendedName>
        <fullName evidence="1">Beta-lactamase-related domain-containing protein</fullName>
    </recommendedName>
</protein>
<dbReference type="Proteomes" id="UP000812966">
    <property type="component" value="Unassembled WGS sequence"/>
</dbReference>
<dbReference type="SUPFAM" id="SSF56601">
    <property type="entry name" value="beta-lactamase/transpeptidase-like"/>
    <property type="match status" value="1"/>
</dbReference>
<evidence type="ECO:0000313" key="3">
    <source>
        <dbReference type="Proteomes" id="UP000812966"/>
    </source>
</evidence>
<accession>A0A8K0NMR3</accession>
<evidence type="ECO:0000313" key="2">
    <source>
        <dbReference type="EMBL" id="KAG7527839.1"/>
    </source>
</evidence>
<dbReference type="InterPro" id="IPR012338">
    <property type="entry name" value="Beta-lactam/transpept-like"/>
</dbReference>
<dbReference type="AlphaFoldDB" id="A0A8K0NMR3"/>
<sequence>MSFPTLQTTGTDALNDILREPISRGSIPATFIGATNARETIHFGSAGDKVYGKAEAGQVDENTIVQLFSATKAVTTVACVILSDRGILSLDDPALIKQHLPELTDLEIFKGYDEDGNPMHVKRRNREITLRMLLSHTSGMSYAIYSDLTRQWVNERGNPRILGGGGKRATMQSLDFPLVYEPGTGWSYSPGLDWAGVLVERVTGQDLESFFRENIFVPLRMTSTTFFPTDEVKSRLMSMTKGLPDRSIECFPDNFESHNMPREGDPSKVGPLLAGGAGLYSTARDFLALLRAILASGIQGKFRPEHAIISKAGHDEMFRDVCASELTPDDPYSGKQKLLEIMDSTGYHDKALLGDKSGSHVGHAIGLCLNLADSSNGRKAGSGCWDGVAKTPFWIDPTTGVAVRERLFISRSTRPPKIADAILHICTAIRLHDTISCLFTQGLCFTNIFQGLPSPFVDTFVKFERTLYDHLQ</sequence>
<gene>
    <name evidence="2" type="ORF">FFLO_06564</name>
</gene>
<comment type="caution">
    <text evidence="2">The sequence shown here is derived from an EMBL/GenBank/DDBJ whole genome shotgun (WGS) entry which is preliminary data.</text>
</comment>
<dbReference type="InterPro" id="IPR001466">
    <property type="entry name" value="Beta-lactam-related"/>
</dbReference>
<evidence type="ECO:0000259" key="1">
    <source>
        <dbReference type="Pfam" id="PF00144"/>
    </source>
</evidence>
<dbReference type="Pfam" id="PF00144">
    <property type="entry name" value="Beta-lactamase"/>
    <property type="match status" value="1"/>
</dbReference>
<name>A0A8K0NMR3_9TREE</name>
<dbReference type="Gene3D" id="3.40.710.10">
    <property type="entry name" value="DD-peptidase/beta-lactamase superfamily"/>
    <property type="match status" value="1"/>
</dbReference>
<dbReference type="PANTHER" id="PTHR43283:SF3">
    <property type="entry name" value="BETA-LACTAMASE FAMILY PROTEIN (AFU_ORTHOLOGUE AFUA_5G07500)"/>
    <property type="match status" value="1"/>
</dbReference>
<organism evidence="2 3">
    <name type="scientific">Filobasidium floriforme</name>
    <dbReference type="NCBI Taxonomy" id="5210"/>
    <lineage>
        <taxon>Eukaryota</taxon>
        <taxon>Fungi</taxon>
        <taxon>Dikarya</taxon>
        <taxon>Basidiomycota</taxon>
        <taxon>Agaricomycotina</taxon>
        <taxon>Tremellomycetes</taxon>
        <taxon>Filobasidiales</taxon>
        <taxon>Filobasidiaceae</taxon>
        <taxon>Filobasidium</taxon>
    </lineage>
</organism>
<reference evidence="2" key="1">
    <citation type="submission" date="2020-04" db="EMBL/GenBank/DDBJ databases">
        <title>Analysis of mating type loci in Filobasidium floriforme.</title>
        <authorList>
            <person name="Nowrousian M."/>
        </authorList>
    </citation>
    <scope>NUCLEOTIDE SEQUENCE</scope>
    <source>
        <strain evidence="2">CBS 6242</strain>
    </source>
</reference>